<name>A0AA88IXM2_CHASR</name>
<evidence type="ECO:0000256" key="1">
    <source>
        <dbReference type="SAM" id="MobiDB-lite"/>
    </source>
</evidence>
<reference evidence="2" key="1">
    <citation type="submission" date="2023-07" db="EMBL/GenBank/DDBJ databases">
        <title>Chromosome-level Genome Assembly of Striped Snakehead (Channa striata).</title>
        <authorList>
            <person name="Liu H."/>
        </authorList>
    </citation>
    <scope>NUCLEOTIDE SEQUENCE</scope>
    <source>
        <strain evidence="2">Gz</strain>
        <tissue evidence="2">Muscle</tissue>
    </source>
</reference>
<protein>
    <submittedName>
        <fullName evidence="2">Uncharacterized protein</fullName>
    </submittedName>
</protein>
<gene>
    <name evidence="2" type="ORF">Q5P01_000061</name>
</gene>
<comment type="caution">
    <text evidence="2">The sequence shown here is derived from an EMBL/GenBank/DDBJ whole genome shotgun (WGS) entry which is preliminary data.</text>
</comment>
<proteinExistence type="predicted"/>
<evidence type="ECO:0000313" key="2">
    <source>
        <dbReference type="EMBL" id="KAK2814608.1"/>
    </source>
</evidence>
<sequence length="330" mass="36272">MRRNGSAVPGDGGLAKLSGHSENCEPLPIRGPGRARPQGKMVRKEPPQRMHLTAKVKSVLREQGVEEGVLHQCILNPRTTVGSHPRASCRAGRADRHDLILPKRRASHAAHGHVMRQYVFLLHGIALQPSSKHKIRVRTDSVRRFFSEVVSGSRQGLGGKEGLPGSLERATRHRAEKPYSGRSEASSAPREVAAYFRVLNIIRISHRSVLVSDLGGIPVKPAAPRPCRESRRLSSLLSRSVGRRHSDLSSCAHHGEKISVRHAPVNSRLIPRPTASRCVGPAGAMNSTARANPLVAPRLPFSRRRNMSPDRDNLRNPAWLALARLRSRAL</sequence>
<organism evidence="2 3">
    <name type="scientific">Channa striata</name>
    <name type="common">Snakehead murrel</name>
    <name type="synonym">Ophicephalus striatus</name>
    <dbReference type="NCBI Taxonomy" id="64152"/>
    <lineage>
        <taxon>Eukaryota</taxon>
        <taxon>Metazoa</taxon>
        <taxon>Chordata</taxon>
        <taxon>Craniata</taxon>
        <taxon>Vertebrata</taxon>
        <taxon>Euteleostomi</taxon>
        <taxon>Actinopterygii</taxon>
        <taxon>Neopterygii</taxon>
        <taxon>Teleostei</taxon>
        <taxon>Neoteleostei</taxon>
        <taxon>Acanthomorphata</taxon>
        <taxon>Anabantaria</taxon>
        <taxon>Anabantiformes</taxon>
        <taxon>Channoidei</taxon>
        <taxon>Channidae</taxon>
        <taxon>Channa</taxon>
    </lineage>
</organism>
<dbReference type="AlphaFoldDB" id="A0AA88IXM2"/>
<dbReference type="Proteomes" id="UP001187415">
    <property type="component" value="Unassembled WGS sequence"/>
</dbReference>
<feature type="region of interest" description="Disordered" evidence="1">
    <location>
        <begin position="153"/>
        <end position="185"/>
    </location>
</feature>
<keyword evidence="3" id="KW-1185">Reference proteome</keyword>
<feature type="region of interest" description="Disordered" evidence="1">
    <location>
        <begin position="1"/>
        <end position="47"/>
    </location>
</feature>
<accession>A0AA88IXM2</accession>
<dbReference type="EMBL" id="JAUPFM010000033">
    <property type="protein sequence ID" value="KAK2814608.1"/>
    <property type="molecule type" value="Genomic_DNA"/>
</dbReference>
<evidence type="ECO:0000313" key="3">
    <source>
        <dbReference type="Proteomes" id="UP001187415"/>
    </source>
</evidence>